<dbReference type="Proteomes" id="UP000298347">
    <property type="component" value="Unassembled WGS sequence"/>
</dbReference>
<dbReference type="Pfam" id="PF06866">
    <property type="entry name" value="DUF1256"/>
    <property type="match status" value="1"/>
</dbReference>
<keyword evidence="1" id="KW-0378">Hydrolase</keyword>
<reference evidence="1 2" key="1">
    <citation type="journal article" date="2015" name="Int. J. Syst. Evol. Microbiol.">
        <title>Sporolactobacillus shoreae sp. nov. and Sporolactobacillus spathodeae sp. nov., two spore-forming lactic acid bacteria isolated from tree barks in Thailand.</title>
        <authorList>
            <person name="Thamacharoensuk T."/>
            <person name="Kitahara M."/>
            <person name="Ohkuma M."/>
            <person name="Thongchul N."/>
            <person name="Tanasupawat S."/>
        </authorList>
    </citation>
    <scope>NUCLEOTIDE SEQUENCE [LARGE SCALE GENOMIC DNA]</scope>
    <source>
        <strain evidence="1 2">BK92</strain>
    </source>
</reference>
<dbReference type="GO" id="GO:0008233">
    <property type="term" value="F:peptidase activity"/>
    <property type="evidence" value="ECO:0007669"/>
    <property type="project" value="UniProtKB-KW"/>
</dbReference>
<dbReference type="AlphaFoldDB" id="A0A4Z0GR61"/>
<proteinExistence type="predicted"/>
<protein>
    <submittedName>
        <fullName evidence="1">Spore protease YyaC</fullName>
    </submittedName>
</protein>
<dbReference type="NCBIfam" id="TIGR02841">
    <property type="entry name" value="spore_YyaC"/>
    <property type="match status" value="1"/>
</dbReference>
<accession>A0A4Z0GR61</accession>
<name>A0A4Z0GR61_9BACL</name>
<comment type="caution">
    <text evidence="1">The sequence shown here is derived from an EMBL/GenBank/DDBJ whole genome shotgun (WGS) entry which is preliminary data.</text>
</comment>
<sequence length="201" mass="22002">MNLNREKPLVHKFYQPVHYLDRHACLSIVKAIRYYLPSSDQTELIVVCIGTDRSTGDSLGPLVGSHLESFAPPETAIYGTLEHPVHAVNLQDTLSAIRAKFKHPFVIAVDACLGQQQNIGKICVSEGPVLPGAGVNKKLDPVGDINITGVVNVSGFMEYSVLQSTRLNIVMNLSKIISKSLCRAILTRKHPSILSRFKASD</sequence>
<dbReference type="InterPro" id="IPR023430">
    <property type="entry name" value="Pept_HybD-like_dom_sf"/>
</dbReference>
<organism evidence="1 2">
    <name type="scientific">Sporolactobacillus shoreae</name>
    <dbReference type="NCBI Taxonomy" id="1465501"/>
    <lineage>
        <taxon>Bacteria</taxon>
        <taxon>Bacillati</taxon>
        <taxon>Bacillota</taxon>
        <taxon>Bacilli</taxon>
        <taxon>Bacillales</taxon>
        <taxon>Sporolactobacillaceae</taxon>
        <taxon>Sporolactobacillus</taxon>
    </lineage>
</organism>
<dbReference type="EMBL" id="SRJD01000006">
    <property type="protein sequence ID" value="TGA98662.1"/>
    <property type="molecule type" value="Genomic_DNA"/>
</dbReference>
<keyword evidence="2" id="KW-1185">Reference proteome</keyword>
<dbReference type="GO" id="GO:0006508">
    <property type="term" value="P:proteolysis"/>
    <property type="evidence" value="ECO:0007669"/>
    <property type="project" value="UniProtKB-KW"/>
</dbReference>
<dbReference type="InterPro" id="IPR009665">
    <property type="entry name" value="YyaC"/>
</dbReference>
<dbReference type="RefSeq" id="WP_135348140.1">
    <property type="nucleotide sequence ID" value="NZ_SRJD01000006.1"/>
</dbReference>
<evidence type="ECO:0000313" key="2">
    <source>
        <dbReference type="Proteomes" id="UP000298347"/>
    </source>
</evidence>
<dbReference type="OrthoDB" id="9815953at2"/>
<keyword evidence="1" id="KW-0645">Protease</keyword>
<gene>
    <name evidence="1" type="primary">yyaC</name>
    <name evidence="1" type="ORF">E4665_07310</name>
</gene>
<evidence type="ECO:0000313" key="1">
    <source>
        <dbReference type="EMBL" id="TGA98662.1"/>
    </source>
</evidence>
<dbReference type="SUPFAM" id="SSF53163">
    <property type="entry name" value="HybD-like"/>
    <property type="match status" value="1"/>
</dbReference>